<evidence type="ECO:0000256" key="2">
    <source>
        <dbReference type="ARBA" id="ARBA00023027"/>
    </source>
</evidence>
<dbReference type="STRING" id="913774.A0A0C3CT23"/>
<feature type="domain" description="D-isomer specific 2-hydroxyacid dehydrogenase NAD-binding" evidence="3">
    <location>
        <begin position="126"/>
        <end position="199"/>
    </location>
</feature>
<reference evidence="4 5" key="1">
    <citation type="submission" date="2014-04" db="EMBL/GenBank/DDBJ databases">
        <authorList>
            <consortium name="DOE Joint Genome Institute"/>
            <person name="Kuo A."/>
            <person name="Martino E."/>
            <person name="Perotto S."/>
            <person name="Kohler A."/>
            <person name="Nagy L.G."/>
            <person name="Floudas D."/>
            <person name="Copeland A."/>
            <person name="Barry K.W."/>
            <person name="Cichocki N."/>
            <person name="Veneault-Fourrey C."/>
            <person name="LaButti K."/>
            <person name="Lindquist E.A."/>
            <person name="Lipzen A."/>
            <person name="Lundell T."/>
            <person name="Morin E."/>
            <person name="Murat C."/>
            <person name="Sun H."/>
            <person name="Tunlid A."/>
            <person name="Henrissat B."/>
            <person name="Grigoriev I.V."/>
            <person name="Hibbett D.S."/>
            <person name="Martin F."/>
            <person name="Nordberg H.P."/>
            <person name="Cantor M.N."/>
            <person name="Hua S.X."/>
        </authorList>
    </citation>
    <scope>NUCLEOTIDE SEQUENCE [LARGE SCALE GENOMIC DNA]</scope>
    <source>
        <strain evidence="4 5">Zn</strain>
    </source>
</reference>
<evidence type="ECO:0000259" key="3">
    <source>
        <dbReference type="Pfam" id="PF02826"/>
    </source>
</evidence>
<protein>
    <recommendedName>
        <fullName evidence="3">D-isomer specific 2-hydroxyacid dehydrogenase NAD-binding domain-containing protein</fullName>
    </recommendedName>
</protein>
<keyword evidence="1" id="KW-0560">Oxidoreductase</keyword>
<proteinExistence type="predicted"/>
<accession>A0A0C3CT23</accession>
<keyword evidence="5" id="KW-1185">Reference proteome</keyword>
<dbReference type="Pfam" id="PF02826">
    <property type="entry name" value="2-Hacid_dh_C"/>
    <property type="match status" value="2"/>
</dbReference>
<dbReference type="PROSITE" id="PS00065">
    <property type="entry name" value="D_2_HYDROXYACID_DH_1"/>
    <property type="match status" value="1"/>
</dbReference>
<reference evidence="5" key="2">
    <citation type="submission" date="2015-01" db="EMBL/GenBank/DDBJ databases">
        <title>Evolutionary Origins and Diversification of the Mycorrhizal Mutualists.</title>
        <authorList>
            <consortium name="DOE Joint Genome Institute"/>
            <consortium name="Mycorrhizal Genomics Consortium"/>
            <person name="Kohler A."/>
            <person name="Kuo A."/>
            <person name="Nagy L.G."/>
            <person name="Floudas D."/>
            <person name="Copeland A."/>
            <person name="Barry K.W."/>
            <person name="Cichocki N."/>
            <person name="Veneault-Fourrey C."/>
            <person name="LaButti K."/>
            <person name="Lindquist E.A."/>
            <person name="Lipzen A."/>
            <person name="Lundell T."/>
            <person name="Morin E."/>
            <person name="Murat C."/>
            <person name="Riley R."/>
            <person name="Ohm R."/>
            <person name="Sun H."/>
            <person name="Tunlid A."/>
            <person name="Henrissat B."/>
            <person name="Grigoriev I.V."/>
            <person name="Hibbett D.S."/>
            <person name="Martin F."/>
        </authorList>
    </citation>
    <scope>NUCLEOTIDE SEQUENCE [LARGE SCALE GENOMIC DNA]</scope>
    <source>
        <strain evidence="5">Zn</strain>
    </source>
</reference>
<dbReference type="HOGENOM" id="CLU_019796_1_0_1"/>
<dbReference type="EMBL" id="KN832875">
    <property type="protein sequence ID" value="KIN02149.1"/>
    <property type="molecule type" value="Genomic_DNA"/>
</dbReference>
<dbReference type="SUPFAM" id="SSF51735">
    <property type="entry name" value="NAD(P)-binding Rossmann-fold domains"/>
    <property type="match status" value="1"/>
</dbReference>
<evidence type="ECO:0000313" key="5">
    <source>
        <dbReference type="Proteomes" id="UP000054321"/>
    </source>
</evidence>
<evidence type="ECO:0000313" key="4">
    <source>
        <dbReference type="EMBL" id="KIN02149.1"/>
    </source>
</evidence>
<dbReference type="InterPro" id="IPR029752">
    <property type="entry name" value="D-isomer_DH_CS1"/>
</dbReference>
<dbReference type="Proteomes" id="UP000054321">
    <property type="component" value="Unassembled WGS sequence"/>
</dbReference>
<feature type="domain" description="D-isomer specific 2-hydroxyacid dehydrogenase NAD-binding" evidence="3">
    <location>
        <begin position="224"/>
        <end position="327"/>
    </location>
</feature>
<dbReference type="Gene3D" id="3.40.50.720">
    <property type="entry name" value="NAD(P)-binding Rossmann-like Domain"/>
    <property type="match status" value="2"/>
</dbReference>
<organism evidence="4 5">
    <name type="scientific">Oidiodendron maius (strain Zn)</name>
    <dbReference type="NCBI Taxonomy" id="913774"/>
    <lineage>
        <taxon>Eukaryota</taxon>
        <taxon>Fungi</taxon>
        <taxon>Dikarya</taxon>
        <taxon>Ascomycota</taxon>
        <taxon>Pezizomycotina</taxon>
        <taxon>Leotiomycetes</taxon>
        <taxon>Leotiomycetes incertae sedis</taxon>
        <taxon>Myxotrichaceae</taxon>
        <taxon>Oidiodendron</taxon>
    </lineage>
</organism>
<sequence>MGEAPPPQKEYILVITPFEEPTEALDDIRRKHPNVEIKIIRVTFLLNGSWAVNEIKVPDDEYRKATILATSRVLPEPKQAPNLKFIHFFSAGTDHVTNTPIYKDSEVTLTTSSGIHGPQIAEWVLMQLLAFNHHEKQLLAFQREHKWGKLNGMWSIRDYVGQRLGVLGYGSIGRQTARLCKALGMDVIAYTASPRKTPESKRDTGYIVPGTGDEDGTIPSAWYSGVDKASLHNFLKQDIDVLLVAVPLTDQTRHSLGKEEFEILGKNNAFLVNIARGSIIVQDDLIAALKQKEGGLRGAALDVTDPEPLGPESELWDLENVAITPHNSGSGSTYVERSFQVLERNLTNLERGRRLINVVNRERGY</sequence>
<dbReference type="InParanoid" id="A0A0C3CT23"/>
<dbReference type="AlphaFoldDB" id="A0A0C3CT23"/>
<evidence type="ECO:0000256" key="1">
    <source>
        <dbReference type="ARBA" id="ARBA00023002"/>
    </source>
</evidence>
<name>A0A0C3CT23_OIDMZ</name>
<dbReference type="OrthoDB" id="298012at2759"/>
<dbReference type="SUPFAM" id="SSF52283">
    <property type="entry name" value="Formate/glycerate dehydrogenase catalytic domain-like"/>
    <property type="match status" value="1"/>
</dbReference>
<dbReference type="InterPro" id="IPR006140">
    <property type="entry name" value="D-isomer_DH_NAD-bd"/>
</dbReference>
<dbReference type="GO" id="GO:0051287">
    <property type="term" value="F:NAD binding"/>
    <property type="evidence" value="ECO:0007669"/>
    <property type="project" value="InterPro"/>
</dbReference>
<keyword evidence="2" id="KW-0520">NAD</keyword>
<gene>
    <name evidence="4" type="ORF">OIDMADRAFT_53667</name>
</gene>
<dbReference type="CDD" id="cd12163">
    <property type="entry name" value="2-Hacid_dh_5"/>
    <property type="match status" value="1"/>
</dbReference>
<dbReference type="PANTHER" id="PTHR43333:SF1">
    <property type="entry name" value="D-ISOMER SPECIFIC 2-HYDROXYACID DEHYDROGENASE NAD-BINDING DOMAIN-CONTAINING PROTEIN"/>
    <property type="match status" value="1"/>
</dbReference>
<dbReference type="PANTHER" id="PTHR43333">
    <property type="entry name" value="2-HACID_DH_C DOMAIN-CONTAINING PROTEIN"/>
    <property type="match status" value="1"/>
</dbReference>
<dbReference type="InterPro" id="IPR036291">
    <property type="entry name" value="NAD(P)-bd_dom_sf"/>
</dbReference>
<dbReference type="GO" id="GO:0016491">
    <property type="term" value="F:oxidoreductase activity"/>
    <property type="evidence" value="ECO:0007669"/>
    <property type="project" value="UniProtKB-KW"/>
</dbReference>